<dbReference type="EMBL" id="JAHLQT010023139">
    <property type="protein sequence ID" value="KAG7165914.1"/>
    <property type="molecule type" value="Genomic_DNA"/>
</dbReference>
<evidence type="ECO:0000256" key="5">
    <source>
        <dbReference type="ARBA" id="ARBA00022833"/>
    </source>
</evidence>
<organism evidence="10 11">
    <name type="scientific">Homarus americanus</name>
    <name type="common">American lobster</name>
    <dbReference type="NCBI Taxonomy" id="6706"/>
    <lineage>
        <taxon>Eukaryota</taxon>
        <taxon>Metazoa</taxon>
        <taxon>Ecdysozoa</taxon>
        <taxon>Arthropoda</taxon>
        <taxon>Crustacea</taxon>
        <taxon>Multicrustacea</taxon>
        <taxon>Malacostraca</taxon>
        <taxon>Eumalacostraca</taxon>
        <taxon>Eucarida</taxon>
        <taxon>Decapoda</taxon>
        <taxon>Pleocyemata</taxon>
        <taxon>Astacidea</taxon>
        <taxon>Nephropoidea</taxon>
        <taxon>Nephropidae</taxon>
        <taxon>Homarus</taxon>
    </lineage>
</organism>
<dbReference type="PANTHER" id="PTHR24403:SF67">
    <property type="entry name" value="FI01116P-RELATED"/>
    <property type="match status" value="1"/>
</dbReference>
<reference evidence="10" key="1">
    <citation type="journal article" date="2021" name="Sci. Adv.">
        <title>The American lobster genome reveals insights on longevity, neural, and immune adaptations.</title>
        <authorList>
            <person name="Polinski J.M."/>
            <person name="Zimin A.V."/>
            <person name="Clark K.F."/>
            <person name="Kohn A.B."/>
            <person name="Sadowski N."/>
            <person name="Timp W."/>
            <person name="Ptitsyn A."/>
            <person name="Khanna P."/>
            <person name="Romanova D.Y."/>
            <person name="Williams P."/>
            <person name="Greenwood S.J."/>
            <person name="Moroz L.L."/>
            <person name="Walt D.R."/>
            <person name="Bodnar A.G."/>
        </authorList>
    </citation>
    <scope>NUCLEOTIDE SEQUENCE</scope>
    <source>
        <strain evidence="10">GMGI-L3</strain>
    </source>
</reference>
<dbReference type="PROSITE" id="PS50157">
    <property type="entry name" value="ZINC_FINGER_C2H2_2"/>
    <property type="match status" value="4"/>
</dbReference>
<name>A0A8J5K1T0_HOMAM</name>
<keyword evidence="2" id="KW-0479">Metal-binding</keyword>
<dbReference type="GO" id="GO:0045944">
    <property type="term" value="P:positive regulation of transcription by RNA polymerase II"/>
    <property type="evidence" value="ECO:0007669"/>
    <property type="project" value="TreeGrafter"/>
</dbReference>
<keyword evidence="4 7" id="KW-0863">Zinc-finger</keyword>
<dbReference type="FunFam" id="3.30.160.60:FF:002069">
    <property type="entry name" value="Uncharacterized protein"/>
    <property type="match status" value="1"/>
</dbReference>
<evidence type="ECO:0000256" key="1">
    <source>
        <dbReference type="ARBA" id="ARBA00004123"/>
    </source>
</evidence>
<evidence type="ECO:0000259" key="9">
    <source>
        <dbReference type="PROSITE" id="PS50157"/>
    </source>
</evidence>
<dbReference type="PANTHER" id="PTHR24403">
    <property type="entry name" value="ZINC FINGER PROTEIN"/>
    <property type="match status" value="1"/>
</dbReference>
<proteinExistence type="predicted"/>
<feature type="domain" description="C2H2-type" evidence="9">
    <location>
        <begin position="166"/>
        <end position="192"/>
    </location>
</feature>
<comment type="subcellular location">
    <subcellularLocation>
        <location evidence="1">Nucleus</location>
    </subcellularLocation>
</comment>
<evidence type="ECO:0000313" key="11">
    <source>
        <dbReference type="Proteomes" id="UP000747542"/>
    </source>
</evidence>
<feature type="compositionally biased region" description="Basic and acidic residues" evidence="8">
    <location>
        <begin position="30"/>
        <end position="52"/>
    </location>
</feature>
<evidence type="ECO:0000256" key="7">
    <source>
        <dbReference type="PROSITE-ProRule" id="PRU00042"/>
    </source>
</evidence>
<evidence type="ECO:0000313" key="10">
    <source>
        <dbReference type="EMBL" id="KAG7165914.1"/>
    </source>
</evidence>
<gene>
    <name evidence="10" type="primary">gl-L2</name>
    <name evidence="10" type="ORF">Hamer_G011822</name>
</gene>
<evidence type="ECO:0000256" key="3">
    <source>
        <dbReference type="ARBA" id="ARBA00022737"/>
    </source>
</evidence>
<keyword evidence="5" id="KW-0862">Zinc</keyword>
<dbReference type="Gene3D" id="3.30.160.60">
    <property type="entry name" value="Classic Zinc Finger"/>
    <property type="match status" value="3"/>
</dbReference>
<dbReference type="SMART" id="SM00355">
    <property type="entry name" value="ZnF_C2H2"/>
    <property type="match status" value="4"/>
</dbReference>
<dbReference type="PROSITE" id="PS00028">
    <property type="entry name" value="ZINC_FINGER_C2H2_1"/>
    <property type="match status" value="1"/>
</dbReference>
<evidence type="ECO:0000256" key="4">
    <source>
        <dbReference type="ARBA" id="ARBA00022771"/>
    </source>
</evidence>
<feature type="compositionally biased region" description="Low complexity" evidence="8">
    <location>
        <begin position="63"/>
        <end position="73"/>
    </location>
</feature>
<dbReference type="FunFam" id="3.30.160.60:FF:000744">
    <property type="entry name" value="zinc finger E-box-binding homeobox 1"/>
    <property type="match status" value="1"/>
</dbReference>
<dbReference type="SUPFAM" id="SSF57667">
    <property type="entry name" value="beta-beta-alpha zinc fingers"/>
    <property type="match status" value="2"/>
</dbReference>
<dbReference type="Pfam" id="PF00096">
    <property type="entry name" value="zf-C2H2"/>
    <property type="match status" value="3"/>
</dbReference>
<dbReference type="GO" id="GO:0005634">
    <property type="term" value="C:nucleus"/>
    <property type="evidence" value="ECO:0007669"/>
    <property type="project" value="UniProtKB-SubCell"/>
</dbReference>
<dbReference type="InterPro" id="IPR036236">
    <property type="entry name" value="Znf_C2H2_sf"/>
</dbReference>
<dbReference type="FunFam" id="3.30.160.60:FF:001573">
    <property type="entry name" value="Zinc finger protein 407"/>
    <property type="match status" value="1"/>
</dbReference>
<evidence type="ECO:0000256" key="8">
    <source>
        <dbReference type="SAM" id="MobiDB-lite"/>
    </source>
</evidence>
<evidence type="ECO:0000256" key="2">
    <source>
        <dbReference type="ARBA" id="ARBA00022723"/>
    </source>
</evidence>
<dbReference type="AlphaFoldDB" id="A0A8J5K1T0"/>
<comment type="caution">
    <text evidence="10">The sequence shown here is derived from an EMBL/GenBank/DDBJ whole genome shotgun (WGS) entry which is preliminary data.</text>
</comment>
<keyword evidence="11" id="KW-1185">Reference proteome</keyword>
<accession>A0A8J5K1T0</accession>
<keyword evidence="3" id="KW-0677">Repeat</keyword>
<feature type="domain" description="C2H2-type" evidence="9">
    <location>
        <begin position="82"/>
        <end position="109"/>
    </location>
</feature>
<feature type="domain" description="C2H2-type" evidence="9">
    <location>
        <begin position="110"/>
        <end position="137"/>
    </location>
</feature>
<dbReference type="InterPro" id="IPR013087">
    <property type="entry name" value="Znf_C2H2_type"/>
</dbReference>
<feature type="region of interest" description="Disordered" evidence="8">
    <location>
        <begin position="30"/>
        <end position="74"/>
    </location>
</feature>
<dbReference type="Proteomes" id="UP000747542">
    <property type="component" value="Unassembled WGS sequence"/>
</dbReference>
<sequence length="192" mass="22021">MFGGDQRSSGAAVWGNVVLAAQDNIHNQRVDHGLDSRDEHRASLESNLRDGQRAGWPRSWVGSNSTSKDSSGSEQQLSSKYFQCPDCDKTFATKWEYERHRRTHTGEKPFECPVCPYRATQKTSLQKHLRTHSGEKPYACHLCSYKASQKVHLQNHIRTHSNNMTFNCPLCPFRSSRSHILKEHMQIHTENK</sequence>
<dbReference type="GO" id="GO:0008270">
    <property type="term" value="F:zinc ion binding"/>
    <property type="evidence" value="ECO:0007669"/>
    <property type="project" value="UniProtKB-KW"/>
</dbReference>
<protein>
    <submittedName>
        <fullName evidence="10">Glass-like 2</fullName>
    </submittedName>
</protein>
<evidence type="ECO:0000256" key="6">
    <source>
        <dbReference type="ARBA" id="ARBA00023242"/>
    </source>
</evidence>
<feature type="domain" description="C2H2-type" evidence="9">
    <location>
        <begin position="138"/>
        <end position="165"/>
    </location>
</feature>
<dbReference type="InterPro" id="IPR050688">
    <property type="entry name" value="Zinc_finger/UBP_domain"/>
</dbReference>
<keyword evidence="6" id="KW-0539">Nucleus</keyword>